<dbReference type="PANTHER" id="PTHR19384:SF17">
    <property type="entry name" value="NADPH--CYTOCHROME P450 REDUCTASE"/>
    <property type="match status" value="1"/>
</dbReference>
<dbReference type="SUPFAM" id="SSF63380">
    <property type="entry name" value="Riboflavin synthase domain-like"/>
    <property type="match status" value="1"/>
</dbReference>
<keyword evidence="4" id="KW-0288">FMN</keyword>
<evidence type="ECO:0000256" key="2">
    <source>
        <dbReference type="ARBA" id="ARBA00001974"/>
    </source>
</evidence>
<keyword evidence="5" id="KW-0274">FAD</keyword>
<evidence type="ECO:0000256" key="4">
    <source>
        <dbReference type="ARBA" id="ARBA00022643"/>
    </source>
</evidence>
<dbReference type="PROSITE" id="PS50902">
    <property type="entry name" value="FLAVODOXIN_LIKE"/>
    <property type="match status" value="1"/>
</dbReference>
<dbReference type="Pfam" id="PF00258">
    <property type="entry name" value="Flavodoxin_1"/>
    <property type="match status" value="1"/>
</dbReference>
<dbReference type="InterPro" id="IPR003097">
    <property type="entry name" value="CysJ-like_FAD-binding"/>
</dbReference>
<evidence type="ECO:0000259" key="9">
    <source>
        <dbReference type="PROSITE" id="PS50902"/>
    </source>
</evidence>
<dbReference type="SUPFAM" id="SSF52218">
    <property type="entry name" value="Flavoproteins"/>
    <property type="match status" value="1"/>
</dbReference>
<comment type="cofactor">
    <cofactor evidence="2">
        <name>FAD</name>
        <dbReference type="ChEBI" id="CHEBI:57692"/>
    </cofactor>
</comment>
<evidence type="ECO:0000256" key="7">
    <source>
        <dbReference type="ARBA" id="ARBA00023002"/>
    </source>
</evidence>
<dbReference type="Gene3D" id="3.40.50.360">
    <property type="match status" value="1"/>
</dbReference>
<dbReference type="InterPro" id="IPR001094">
    <property type="entry name" value="Flavdoxin-like"/>
</dbReference>
<evidence type="ECO:0000256" key="1">
    <source>
        <dbReference type="ARBA" id="ARBA00001917"/>
    </source>
</evidence>
<dbReference type="GO" id="GO:0005829">
    <property type="term" value="C:cytosol"/>
    <property type="evidence" value="ECO:0007669"/>
    <property type="project" value="TreeGrafter"/>
</dbReference>
<proteinExistence type="predicted"/>
<feature type="domain" description="FAD-binding FR-type" evidence="10">
    <location>
        <begin position="201"/>
        <end position="438"/>
    </location>
</feature>
<dbReference type="AlphaFoldDB" id="A0A6B2L032"/>
<dbReference type="GO" id="GO:0003958">
    <property type="term" value="F:NADPH-hemoprotein reductase activity"/>
    <property type="evidence" value="ECO:0007669"/>
    <property type="project" value="UniProtKB-EC"/>
</dbReference>
<dbReference type="InterPro" id="IPR008254">
    <property type="entry name" value="Flavodoxin/NO_synth"/>
</dbReference>
<dbReference type="GO" id="GO:0010181">
    <property type="term" value="F:FMN binding"/>
    <property type="evidence" value="ECO:0007669"/>
    <property type="project" value="InterPro"/>
</dbReference>
<reference evidence="11" key="1">
    <citation type="journal article" date="2020" name="J. Eukaryot. Microbiol.">
        <title>De novo Sequencing, Assembly and Annotation of the Transcriptome for the Free-Living Testate Amoeba Arcella intermedia.</title>
        <authorList>
            <person name="Ribeiro G.M."/>
            <person name="Porfirio-Sousa A.L."/>
            <person name="Maurer-Alcala X.X."/>
            <person name="Katz L.A."/>
            <person name="Lahr D.J.G."/>
        </authorList>
    </citation>
    <scope>NUCLEOTIDE SEQUENCE</scope>
</reference>
<evidence type="ECO:0000259" key="10">
    <source>
        <dbReference type="PROSITE" id="PS51384"/>
    </source>
</evidence>
<dbReference type="InterPro" id="IPR029039">
    <property type="entry name" value="Flavoprotein-like_sf"/>
</dbReference>
<dbReference type="InterPro" id="IPR023173">
    <property type="entry name" value="NADPH_Cyt_P450_Rdtase_alpha"/>
</dbReference>
<evidence type="ECO:0000256" key="3">
    <source>
        <dbReference type="ARBA" id="ARBA00022630"/>
    </source>
</evidence>
<organism evidence="11">
    <name type="scientific">Arcella intermedia</name>
    <dbReference type="NCBI Taxonomy" id="1963864"/>
    <lineage>
        <taxon>Eukaryota</taxon>
        <taxon>Amoebozoa</taxon>
        <taxon>Tubulinea</taxon>
        <taxon>Elardia</taxon>
        <taxon>Arcellinida</taxon>
        <taxon>Sphaerothecina</taxon>
        <taxon>Arcellidae</taxon>
        <taxon>Arcella</taxon>
    </lineage>
</organism>
<keyword evidence="7" id="KW-0560">Oxidoreductase</keyword>
<dbReference type="InterPro" id="IPR039261">
    <property type="entry name" value="FNR_nucleotide-bd"/>
</dbReference>
<name>A0A6B2L032_9EUKA</name>
<dbReference type="GO" id="GO:0050660">
    <property type="term" value="F:flavin adenine dinucleotide binding"/>
    <property type="evidence" value="ECO:0007669"/>
    <property type="project" value="TreeGrafter"/>
</dbReference>
<dbReference type="Gene3D" id="3.40.50.80">
    <property type="entry name" value="Nucleotide-binding domain of ferredoxin-NADP reductase (FNR) module"/>
    <property type="match status" value="1"/>
</dbReference>
<dbReference type="Gene3D" id="1.20.990.10">
    <property type="entry name" value="NADPH-cytochrome p450 Reductase, Chain A, domain 3"/>
    <property type="match status" value="1"/>
</dbReference>
<dbReference type="PRINTS" id="PR00371">
    <property type="entry name" value="FPNCR"/>
</dbReference>
<dbReference type="PANTHER" id="PTHR19384">
    <property type="entry name" value="NITRIC OXIDE SYNTHASE-RELATED"/>
    <property type="match status" value="1"/>
</dbReference>
<keyword evidence="3" id="KW-0285">Flavoprotein</keyword>
<dbReference type="PRINTS" id="PR00369">
    <property type="entry name" value="FLAVODOXIN"/>
</dbReference>
<keyword evidence="6" id="KW-0521">NADP</keyword>
<dbReference type="InterPro" id="IPR001709">
    <property type="entry name" value="Flavoprot_Pyr_Nucl_cyt_Rdtase"/>
</dbReference>
<evidence type="ECO:0000313" key="11">
    <source>
        <dbReference type="EMBL" id="NDV30281.1"/>
    </source>
</evidence>
<evidence type="ECO:0000256" key="8">
    <source>
        <dbReference type="ARBA" id="ARBA00023797"/>
    </source>
</evidence>
<dbReference type="InterPro" id="IPR017938">
    <property type="entry name" value="Riboflavin_synthase-like_b-brl"/>
</dbReference>
<evidence type="ECO:0000256" key="5">
    <source>
        <dbReference type="ARBA" id="ARBA00022827"/>
    </source>
</evidence>
<dbReference type="FunFam" id="3.40.50.80:FF:000001">
    <property type="entry name" value="NADPH--cytochrome P450 reductase 1"/>
    <property type="match status" value="1"/>
</dbReference>
<dbReference type="Pfam" id="PF00667">
    <property type="entry name" value="FAD_binding_1"/>
    <property type="match status" value="1"/>
</dbReference>
<dbReference type="PROSITE" id="PS51384">
    <property type="entry name" value="FAD_FR"/>
    <property type="match status" value="1"/>
</dbReference>
<dbReference type="InterPro" id="IPR001433">
    <property type="entry name" value="OxRdtase_FAD/NAD-bd"/>
</dbReference>
<dbReference type="Pfam" id="PF00175">
    <property type="entry name" value="NAD_binding_1"/>
    <property type="match status" value="1"/>
</dbReference>
<feature type="domain" description="Flavodoxin-like" evidence="9">
    <location>
        <begin position="16"/>
        <end position="158"/>
    </location>
</feature>
<dbReference type="EMBL" id="GIBP01001312">
    <property type="protein sequence ID" value="NDV30281.1"/>
    <property type="molecule type" value="Transcribed_RNA"/>
</dbReference>
<dbReference type="Gene3D" id="2.40.30.10">
    <property type="entry name" value="Translation factors"/>
    <property type="match status" value="1"/>
</dbReference>
<evidence type="ECO:0000256" key="6">
    <source>
        <dbReference type="ARBA" id="ARBA00022857"/>
    </source>
</evidence>
<sequence length="597" mass="66832">MSEEKWIEFEGSTVKVHILFGSNQGTCKSYSQILAKHCEKNNMIPTIESLDNFDVNLLHEDSLVIIVCSTYNGHPPDNATKFISWLTKPDLSSNSLSKVKFAIFGVGNSKWHTTFHRIPKLIHQRFIQLGADPIFELGLGDEDSDLETDFSAWKSVFFPVLFNQLNIIGNTKHSLKAPPVDVSYLEEDLEDSSELWPPFSSDFKKCNITAIKELQTPGSDRSTKHIEIQLAPGMSYETGDHLAVQPLNPKGLVSELAKRLGLNLKKKFVCQEKLRASNKFPQWSLTPITIERALTQYMDITSVPSRKLLRVLSIYAQDPSEGSQLASIAALDKEGNEKYNLLIATPQRNLLEILMAFPSVNPPFGELVLNLPPLKHRFYSISSSTKVSPSFVHCTVGIVKYTTPLGTQKEGLCSTYLASLSTGGSVNVLIKNNPVRLPDAVSSPVILIGAGTGLAPHRGYLLEKFHQFKMNPDQENGKIVLFFGCRTSKTDFLYNEEFSEMLANAPKFNFQLITAFSRENPKAYVQHKIWENRTLVWEMISQGAYISICGDAKNMAKEVTQTLQNIIQQEGHQSPENAKKTIEELLSTGKYLQDVWG</sequence>
<protein>
    <recommendedName>
        <fullName evidence="8">NADPH--hemoprotein reductase</fullName>
        <ecNumber evidence="8">1.6.2.4</ecNumber>
    </recommendedName>
</protein>
<accession>A0A6B2L032</accession>
<dbReference type="EC" id="1.6.2.4" evidence="8"/>
<dbReference type="SUPFAM" id="SSF52343">
    <property type="entry name" value="Ferredoxin reductase-like, C-terminal NADP-linked domain"/>
    <property type="match status" value="1"/>
</dbReference>
<dbReference type="InterPro" id="IPR017927">
    <property type="entry name" value="FAD-bd_FR_type"/>
</dbReference>
<comment type="cofactor">
    <cofactor evidence="1">
        <name>FMN</name>
        <dbReference type="ChEBI" id="CHEBI:58210"/>
    </cofactor>
</comment>